<dbReference type="RefSeq" id="WP_244328874.1">
    <property type="nucleotide sequence ID" value="NZ_JBHVZQ010000014.1"/>
</dbReference>
<dbReference type="Proteomes" id="UP001601627">
    <property type="component" value="Unassembled WGS sequence"/>
</dbReference>
<accession>A0ABW6Q8E6</accession>
<protein>
    <submittedName>
        <fullName evidence="1">Uncharacterized protein</fullName>
    </submittedName>
</protein>
<organism evidence="1 2">
    <name type="scientific">Streptomyces marokkonensis</name>
    <dbReference type="NCBI Taxonomy" id="324855"/>
    <lineage>
        <taxon>Bacteria</taxon>
        <taxon>Bacillati</taxon>
        <taxon>Actinomycetota</taxon>
        <taxon>Actinomycetes</taxon>
        <taxon>Kitasatosporales</taxon>
        <taxon>Streptomycetaceae</taxon>
        <taxon>Streptomyces</taxon>
    </lineage>
</organism>
<evidence type="ECO:0000313" key="2">
    <source>
        <dbReference type="Proteomes" id="UP001601627"/>
    </source>
</evidence>
<sequence>MEFDSLDAKPLAPSSVVTTYYDASGALAGVAVDARSGPQVTLEEMRLVGRVPSELEEQFGRYLEVHDRMVTYNQDWDFSCNVLGIVVRAQRVDDVVLSRPVFVARHWADRCGDICEGPVPQEEWKHH</sequence>
<name>A0ABW6Q8E6_9ACTN</name>
<dbReference type="EMBL" id="JBHVZQ010000014">
    <property type="protein sequence ID" value="MFF1275325.1"/>
    <property type="molecule type" value="Genomic_DNA"/>
</dbReference>
<comment type="caution">
    <text evidence="1">The sequence shown here is derived from an EMBL/GenBank/DDBJ whole genome shotgun (WGS) entry which is preliminary data.</text>
</comment>
<reference evidence="1 2" key="1">
    <citation type="submission" date="2024-09" db="EMBL/GenBank/DDBJ databases">
        <title>The Natural Products Discovery Center: Release of the First 8490 Sequenced Strains for Exploring Actinobacteria Biosynthetic Diversity.</title>
        <authorList>
            <person name="Kalkreuter E."/>
            <person name="Kautsar S.A."/>
            <person name="Yang D."/>
            <person name="Bader C.D."/>
            <person name="Teijaro C.N."/>
            <person name="Fluegel L."/>
            <person name="Davis C.M."/>
            <person name="Simpson J.R."/>
            <person name="Lauterbach L."/>
            <person name="Steele A.D."/>
            <person name="Gui C."/>
            <person name="Meng S."/>
            <person name="Li G."/>
            <person name="Viehrig K."/>
            <person name="Ye F."/>
            <person name="Su P."/>
            <person name="Kiefer A.F."/>
            <person name="Nichols A."/>
            <person name="Cepeda A.J."/>
            <person name="Yan W."/>
            <person name="Fan B."/>
            <person name="Jiang Y."/>
            <person name="Adhikari A."/>
            <person name="Zheng C.-J."/>
            <person name="Schuster L."/>
            <person name="Cowan T.M."/>
            <person name="Smanski M.J."/>
            <person name="Chevrette M.G."/>
            <person name="De Carvalho L.P.S."/>
            <person name="Shen B."/>
        </authorList>
    </citation>
    <scope>NUCLEOTIDE SEQUENCE [LARGE SCALE GENOMIC DNA]</scope>
    <source>
        <strain evidence="1 2">NPDC058328</strain>
    </source>
</reference>
<proteinExistence type="predicted"/>
<keyword evidence="2" id="KW-1185">Reference proteome</keyword>
<evidence type="ECO:0000313" key="1">
    <source>
        <dbReference type="EMBL" id="MFF1275325.1"/>
    </source>
</evidence>
<gene>
    <name evidence="1" type="ORF">ACFVZC_18210</name>
</gene>